<dbReference type="PROSITE" id="PS50275">
    <property type="entry name" value="SAC"/>
    <property type="match status" value="1"/>
</dbReference>
<sequence length="735" mass="82237">MAPVNPYRDINITVSASHYAFASPSSPNAPVLVIDRPSGDMRLTESPVLGGTRMGSVAGLLGVIRLRLDKYIIIITKAMLVGRIRGHAVFKVQTAEFLPLQERQLHDPDEDTYLSLLRAHLRTGPMYFSYTFDLTNSFQRQSSADASLPLWQQVCHCLSLPELLANPWAGGGANPRPSSRGIQADERFFWNRYIQSDMIDLRGSSPAMDPFILPVFFGFLSITTTALKSTPLSFILITRKSRHRAGTRYFTRGVDESGNVANFNETEQIVIIGDSTRGLGGYDQNSIASGGKASIQQIKVFSYVQTRGSVPVYWAEVNNLHYTPQLQVRGADSAMNPARKHFDDQVRLYGDNYLVNLVNQKGREYRVKAAYENIVKLLVSSPVESKEGSEEIPERSRRIEPTKGANTLDQLHYVYFDFHHECRGMRWHRAQLLLEQLGDGLYDQQYFHSVEGKSVSSDIRSYQKSVVRTNCMDCLDRTNVVQGMLALWALNRQMIDAGVLEKGENAASFNSFEVIFRNGGSEFVIQGLLETWADNADVVSRAYSGTGALKTDFTRTGVRTKAGAIADLSNSITRYFRNNFSDGPRQDAYDLFLGIYFPPATAMSSLLFIDRRPIVIQSIPYVLCGAIFLELAAFVLPRTTDGGLLSMRIFVLFWFVVALWAANFVMKHGKLYVSWPRLNTLGFSVQGYNEDLSRAKKDLIIGKWVGRGGNARERGLSTGGSGRLIHLEEGKKRIE</sequence>
<keyword evidence="1" id="KW-0472">Membrane</keyword>
<evidence type="ECO:0000313" key="3">
    <source>
        <dbReference type="EMBL" id="CUS11785.1"/>
    </source>
</evidence>
<dbReference type="GO" id="GO:0005783">
    <property type="term" value="C:endoplasmic reticulum"/>
    <property type="evidence" value="ECO:0007669"/>
    <property type="project" value="TreeGrafter"/>
</dbReference>
<protein>
    <recommendedName>
        <fullName evidence="2">SAC domain-containing protein</fullName>
    </recommendedName>
</protein>
<keyword evidence="1" id="KW-1133">Transmembrane helix</keyword>
<keyword evidence="1" id="KW-0812">Transmembrane</keyword>
<dbReference type="AlphaFoldDB" id="A0A292PYJ6"/>
<dbReference type="EMBL" id="LN891012">
    <property type="protein sequence ID" value="CUS11785.1"/>
    <property type="molecule type" value="Genomic_DNA"/>
</dbReference>
<reference evidence="3" key="1">
    <citation type="submission" date="2015-10" db="EMBL/GenBank/DDBJ databases">
        <authorList>
            <person name="Regsiter A."/>
            <person name="william w."/>
        </authorList>
    </citation>
    <scope>NUCLEOTIDE SEQUENCE</scope>
    <source>
        <strain evidence="3">Montdore</strain>
    </source>
</reference>
<feature type="transmembrane region" description="Helical" evidence="1">
    <location>
        <begin position="621"/>
        <end position="639"/>
    </location>
</feature>
<dbReference type="PANTHER" id="PTHR45662">
    <property type="entry name" value="PHOSPHATIDYLINOSITIDE PHOSPHATASE SAC1"/>
    <property type="match status" value="1"/>
</dbReference>
<keyword evidence="4" id="KW-1185">Reference proteome</keyword>
<proteinExistence type="predicted"/>
<organism evidence="3 4">
    <name type="scientific">Tuber aestivum</name>
    <name type="common">summer truffle</name>
    <dbReference type="NCBI Taxonomy" id="59557"/>
    <lineage>
        <taxon>Eukaryota</taxon>
        <taxon>Fungi</taxon>
        <taxon>Dikarya</taxon>
        <taxon>Ascomycota</taxon>
        <taxon>Pezizomycotina</taxon>
        <taxon>Pezizomycetes</taxon>
        <taxon>Pezizales</taxon>
        <taxon>Tuberaceae</taxon>
        <taxon>Tuber</taxon>
    </lineage>
</organism>
<gene>
    <name evidence="3" type="ORF">GSTUAT00004115001</name>
</gene>
<dbReference type="GO" id="GO:0043812">
    <property type="term" value="F:phosphatidylinositol-4-phosphate phosphatase activity"/>
    <property type="evidence" value="ECO:0007669"/>
    <property type="project" value="TreeGrafter"/>
</dbReference>
<accession>A0A292PYJ6</accession>
<evidence type="ECO:0000313" key="4">
    <source>
        <dbReference type="Proteomes" id="UP001412239"/>
    </source>
</evidence>
<dbReference type="PANTHER" id="PTHR45662:SF2">
    <property type="entry name" value="PHOSPHATIDYLINOSITOL-3-PHOSPHATASE SAC1"/>
    <property type="match status" value="1"/>
</dbReference>
<evidence type="ECO:0000259" key="2">
    <source>
        <dbReference type="PROSITE" id="PS50275"/>
    </source>
</evidence>
<dbReference type="Pfam" id="PF02383">
    <property type="entry name" value="Syja_N"/>
    <property type="match status" value="1"/>
</dbReference>
<dbReference type="Proteomes" id="UP001412239">
    <property type="component" value="Unassembled WGS sequence"/>
</dbReference>
<feature type="domain" description="SAC" evidence="2">
    <location>
        <begin position="117"/>
        <end position="545"/>
    </location>
</feature>
<dbReference type="GO" id="GO:0046856">
    <property type="term" value="P:phosphatidylinositol dephosphorylation"/>
    <property type="evidence" value="ECO:0007669"/>
    <property type="project" value="TreeGrafter"/>
</dbReference>
<name>A0A292PYJ6_9PEZI</name>
<evidence type="ECO:0000256" key="1">
    <source>
        <dbReference type="SAM" id="Phobius"/>
    </source>
</evidence>
<feature type="transmembrane region" description="Helical" evidence="1">
    <location>
        <begin position="645"/>
        <end position="666"/>
    </location>
</feature>
<dbReference type="InterPro" id="IPR002013">
    <property type="entry name" value="SAC_dom"/>
</dbReference>